<dbReference type="SUPFAM" id="SSF56954">
    <property type="entry name" value="Outer membrane efflux proteins (OEP)"/>
    <property type="match status" value="1"/>
</dbReference>
<accession>A0AAW8EIR9</accession>
<organism evidence="2 3">
    <name type="scientific">Variovorax paradoxus</name>
    <dbReference type="NCBI Taxonomy" id="34073"/>
    <lineage>
        <taxon>Bacteria</taxon>
        <taxon>Pseudomonadati</taxon>
        <taxon>Pseudomonadota</taxon>
        <taxon>Betaproteobacteria</taxon>
        <taxon>Burkholderiales</taxon>
        <taxon>Comamonadaceae</taxon>
        <taxon>Variovorax</taxon>
    </lineage>
</organism>
<dbReference type="GO" id="GO:0015562">
    <property type="term" value="F:efflux transmembrane transporter activity"/>
    <property type="evidence" value="ECO:0007669"/>
    <property type="project" value="InterPro"/>
</dbReference>
<name>A0AAW8EIR9_VARPD</name>
<proteinExistence type="predicted"/>
<feature type="chain" id="PRO_5043891568" evidence="1">
    <location>
        <begin position="25"/>
        <end position="475"/>
    </location>
</feature>
<evidence type="ECO:0000256" key="1">
    <source>
        <dbReference type="SAM" id="SignalP"/>
    </source>
</evidence>
<dbReference type="InterPro" id="IPR010131">
    <property type="entry name" value="MdtP/NodT-like"/>
</dbReference>
<dbReference type="PANTHER" id="PTHR30203:SF24">
    <property type="entry name" value="BLR4935 PROTEIN"/>
    <property type="match status" value="1"/>
</dbReference>
<keyword evidence="1" id="KW-0732">Signal</keyword>
<dbReference type="PANTHER" id="PTHR30203">
    <property type="entry name" value="OUTER MEMBRANE CATION EFFLUX PROTEIN"/>
    <property type="match status" value="1"/>
</dbReference>
<dbReference type="Gene3D" id="1.20.1600.10">
    <property type="entry name" value="Outer membrane efflux proteins (OEP)"/>
    <property type="match status" value="1"/>
</dbReference>
<dbReference type="AlphaFoldDB" id="A0AAW8EIR9"/>
<dbReference type="PROSITE" id="PS51257">
    <property type="entry name" value="PROKAR_LIPOPROTEIN"/>
    <property type="match status" value="1"/>
</dbReference>
<evidence type="ECO:0000313" key="3">
    <source>
        <dbReference type="Proteomes" id="UP001224845"/>
    </source>
</evidence>
<feature type="signal peptide" evidence="1">
    <location>
        <begin position="1"/>
        <end position="24"/>
    </location>
</feature>
<sequence length="475" mass="51089">MKRALRLTAAAAAAALLLAGCASVGIDDALQDTNTQAQQFTGGKLELSRTQEQRDRRAALAQELLSRPISQSDAVQLALTNSPAVQALVAQSWGDIAAANQSSRLPNPVFSFERMRLGSELELGRLLSFGLVDLILLPQRLSISRSQSSQAKVQLTGAVVDQVTQVRQAWVRAVAAQQMLRYAEQVNRSAQASAELARRMQQIGNFSKLQRARQQVFYADATTQLASAQHAATAAREELVRALGLDDAQAARLALPDRLPDLPKAPREAKEVAATATEQRLDVQLARAQLDVAGKSQGINLLSTFVDVEVGGRRDTVFDNAEGTKGTRRGFELDIRLPLFDWGSAQRDALNAQSLAAANRYDATVRGASSQLREGYSAYRTAYDIARHYRDEIVPLRQAMADENVLRYNGMLIGVFELLAEARDQIASVSNAINAQQQFWLADAALAASVIGKPMAAGASTASAGAEAASANAAH</sequence>
<gene>
    <name evidence="2" type="ORF">J2W39_003159</name>
</gene>
<evidence type="ECO:0000313" key="2">
    <source>
        <dbReference type="EMBL" id="MDP9971917.1"/>
    </source>
</evidence>
<reference evidence="2" key="1">
    <citation type="submission" date="2023-07" db="EMBL/GenBank/DDBJ databases">
        <title>Sorghum-associated microbial communities from plants grown in Nebraska, USA.</title>
        <authorList>
            <person name="Schachtman D."/>
        </authorList>
    </citation>
    <scope>NUCLEOTIDE SEQUENCE</scope>
    <source>
        <strain evidence="2">DS3315</strain>
    </source>
</reference>
<dbReference type="EMBL" id="JAUSRV010000007">
    <property type="protein sequence ID" value="MDP9971917.1"/>
    <property type="molecule type" value="Genomic_DNA"/>
</dbReference>
<comment type="caution">
    <text evidence="2">The sequence shown here is derived from an EMBL/GenBank/DDBJ whole genome shotgun (WGS) entry which is preliminary data.</text>
</comment>
<protein>
    <submittedName>
        <fullName evidence="2">Outer membrane protein TolC</fullName>
    </submittedName>
</protein>
<dbReference type="RefSeq" id="WP_307594470.1">
    <property type="nucleotide sequence ID" value="NZ_JAUSRV010000007.1"/>
</dbReference>
<dbReference type="Proteomes" id="UP001224845">
    <property type="component" value="Unassembled WGS sequence"/>
</dbReference>